<dbReference type="SUPFAM" id="SSF55785">
    <property type="entry name" value="PYP-like sensor domain (PAS domain)"/>
    <property type="match status" value="1"/>
</dbReference>
<dbReference type="OrthoDB" id="9806477at2"/>
<dbReference type="EMBL" id="SPVF01000060">
    <property type="protein sequence ID" value="TFW27057.1"/>
    <property type="molecule type" value="Genomic_DNA"/>
</dbReference>
<keyword evidence="3" id="KW-1185">Reference proteome</keyword>
<dbReference type="InterPro" id="IPR000014">
    <property type="entry name" value="PAS"/>
</dbReference>
<sequence>MRINLPVTPSEYVLTEQDMVVSKTDLKGNITYVNDDFIRISGFSEEELLGAPQNIIRHPDMPPEAFADMWAALKGGRAWTGLVKNRSKHGGFYWVEANAAPIMKDGVAVGYTSVRVRPRRADVAAAARAYARLRAGD</sequence>
<name>A0A4Y9SNJ5_9BURK</name>
<dbReference type="Pfam" id="PF08447">
    <property type="entry name" value="PAS_3"/>
    <property type="match status" value="1"/>
</dbReference>
<feature type="domain" description="PAS" evidence="1">
    <location>
        <begin position="25"/>
        <end position="50"/>
    </location>
</feature>
<dbReference type="PROSITE" id="PS50112">
    <property type="entry name" value="PAS"/>
    <property type="match status" value="1"/>
</dbReference>
<dbReference type="InterPro" id="IPR013655">
    <property type="entry name" value="PAS_fold_3"/>
</dbReference>
<organism evidence="2 3">
    <name type="scientific">Zemynaea arenosa</name>
    <dbReference type="NCBI Taxonomy" id="2561931"/>
    <lineage>
        <taxon>Bacteria</taxon>
        <taxon>Pseudomonadati</taxon>
        <taxon>Pseudomonadota</taxon>
        <taxon>Betaproteobacteria</taxon>
        <taxon>Burkholderiales</taxon>
        <taxon>Oxalobacteraceae</taxon>
        <taxon>Telluria group</taxon>
        <taxon>Zemynaea</taxon>
    </lineage>
</organism>
<accession>A0A4Y9SNJ5</accession>
<feature type="non-terminal residue" evidence="2">
    <location>
        <position position="137"/>
    </location>
</feature>
<evidence type="ECO:0000313" key="3">
    <source>
        <dbReference type="Proteomes" id="UP000298438"/>
    </source>
</evidence>
<reference evidence="2 3" key="1">
    <citation type="submission" date="2019-03" db="EMBL/GenBank/DDBJ databases">
        <title>Draft Genome Sequence of Massilia arenosa sp. nov., a Novel Massilia Species Isolated from a Sandy-loam Maize Soil.</title>
        <authorList>
            <person name="Raths R."/>
            <person name="Peta V."/>
            <person name="Bucking H."/>
        </authorList>
    </citation>
    <scope>NUCLEOTIDE SEQUENCE [LARGE SCALE GENOMIC DNA]</scope>
    <source>
        <strain evidence="2 3">MC02</strain>
    </source>
</reference>
<dbReference type="RefSeq" id="WP_135205938.1">
    <property type="nucleotide sequence ID" value="NZ_SPVF01000060.1"/>
</dbReference>
<dbReference type="Gene3D" id="3.30.450.20">
    <property type="entry name" value="PAS domain"/>
    <property type="match status" value="1"/>
</dbReference>
<dbReference type="NCBIfam" id="TIGR00229">
    <property type="entry name" value="sensory_box"/>
    <property type="match status" value="1"/>
</dbReference>
<protein>
    <submittedName>
        <fullName evidence="2">PAS domain S-box protein</fullName>
    </submittedName>
</protein>
<proteinExistence type="predicted"/>
<dbReference type="InterPro" id="IPR035965">
    <property type="entry name" value="PAS-like_dom_sf"/>
</dbReference>
<gene>
    <name evidence="2" type="ORF">E4L96_04000</name>
</gene>
<dbReference type="AlphaFoldDB" id="A0A4Y9SNJ5"/>
<dbReference type="Proteomes" id="UP000298438">
    <property type="component" value="Unassembled WGS sequence"/>
</dbReference>
<evidence type="ECO:0000313" key="2">
    <source>
        <dbReference type="EMBL" id="TFW27057.1"/>
    </source>
</evidence>
<evidence type="ECO:0000259" key="1">
    <source>
        <dbReference type="PROSITE" id="PS50112"/>
    </source>
</evidence>
<comment type="caution">
    <text evidence="2">The sequence shown here is derived from an EMBL/GenBank/DDBJ whole genome shotgun (WGS) entry which is preliminary data.</text>
</comment>
<dbReference type="CDD" id="cd00130">
    <property type="entry name" value="PAS"/>
    <property type="match status" value="1"/>
</dbReference>